<evidence type="ECO:0000313" key="5">
    <source>
        <dbReference type="EMBL" id="GHE43690.1"/>
    </source>
</evidence>
<feature type="domain" description="Ketosynthase family 3 (KS3)" evidence="4">
    <location>
        <begin position="5"/>
        <end position="419"/>
    </location>
</feature>
<dbReference type="InterPro" id="IPR014030">
    <property type="entry name" value="Ketoacyl_synth_N"/>
</dbReference>
<dbReference type="GO" id="GO:0005829">
    <property type="term" value="C:cytosol"/>
    <property type="evidence" value="ECO:0007669"/>
    <property type="project" value="TreeGrafter"/>
</dbReference>
<keyword evidence="6" id="KW-1185">Reference proteome</keyword>
<dbReference type="SMART" id="SM00825">
    <property type="entry name" value="PKS_KS"/>
    <property type="match status" value="1"/>
</dbReference>
<dbReference type="PANTHER" id="PTHR11712">
    <property type="entry name" value="POLYKETIDE SYNTHASE-RELATED"/>
    <property type="match status" value="1"/>
</dbReference>
<dbReference type="EMBL" id="BNBT01000010">
    <property type="protein sequence ID" value="GHE43690.1"/>
    <property type="molecule type" value="Genomic_DNA"/>
</dbReference>
<dbReference type="NCBIfam" id="NF005589">
    <property type="entry name" value="PRK07314.1"/>
    <property type="match status" value="1"/>
</dbReference>
<evidence type="ECO:0000256" key="1">
    <source>
        <dbReference type="ARBA" id="ARBA00008467"/>
    </source>
</evidence>
<dbReference type="InterPro" id="IPR014031">
    <property type="entry name" value="Ketoacyl_synth_C"/>
</dbReference>
<comment type="similarity">
    <text evidence="1 3">Belongs to the thiolase-like superfamily. Beta-ketoacyl-ACP synthases family.</text>
</comment>
<protein>
    <submittedName>
        <fullName evidence="5">3-oxoacyl-ACP synthase</fullName>
    </submittedName>
</protein>
<evidence type="ECO:0000256" key="3">
    <source>
        <dbReference type="RuleBase" id="RU003694"/>
    </source>
</evidence>
<dbReference type="SUPFAM" id="SSF53901">
    <property type="entry name" value="Thiolase-like"/>
    <property type="match status" value="2"/>
</dbReference>
<evidence type="ECO:0000259" key="4">
    <source>
        <dbReference type="PROSITE" id="PS52004"/>
    </source>
</evidence>
<dbReference type="CDD" id="cd00834">
    <property type="entry name" value="KAS_I_II"/>
    <property type="match status" value="1"/>
</dbReference>
<name>A0A918ZBU9_9ACTN</name>
<sequence>MNRSSRHVAITGLGATTPLGGDVHTTWQALSAGKTGVCHLDLSSQCGHTLPVRIAAPAAVDPATQLSAAQVNHTDRSAQFALVAAREAWSDAGHPVGGGDAVPPAHVAAVVGVGIGGIISQFQQLDLLLRQGPSSVNPRCIPMILPNHAAAQVGLLIGAQAAVHAPVSACASGAEAIALGLSLIRSGQARVVLAGGTDAALHPLIVAGFSRMRALSRRNDEPQRASRPFDAERDGFVLGEGAAMLTLEEADHARQRGARIYGYLAGAGISNDSHHVAQPSPDGAGTVRAVTDALTDADLDASHIRHINAHATSTPVGDLTEAQALRTALTSATDHAAVSATKAAFGHTVGAAGAIEALTTVLALFHRTAPPTCALERVGPGIDLDIVGAAPRALPPGDIAALSTSLGFGGHNVALVLRSPS</sequence>
<dbReference type="AlphaFoldDB" id="A0A918ZBU9"/>
<proteinExistence type="inferred from homology"/>
<reference evidence="5" key="2">
    <citation type="submission" date="2020-09" db="EMBL/GenBank/DDBJ databases">
        <authorList>
            <person name="Sun Q."/>
            <person name="Ohkuma M."/>
        </authorList>
    </citation>
    <scope>NUCLEOTIDE SEQUENCE</scope>
    <source>
        <strain evidence="5">JCM 4784</strain>
    </source>
</reference>
<organism evidence="5 6">
    <name type="scientific">Streptomyces longispororuber</name>
    <dbReference type="NCBI Taxonomy" id="68230"/>
    <lineage>
        <taxon>Bacteria</taxon>
        <taxon>Bacillati</taxon>
        <taxon>Actinomycetota</taxon>
        <taxon>Actinomycetes</taxon>
        <taxon>Kitasatosporales</taxon>
        <taxon>Streptomycetaceae</taxon>
        <taxon>Streptomyces</taxon>
    </lineage>
</organism>
<dbReference type="Gene3D" id="3.40.47.10">
    <property type="match status" value="2"/>
</dbReference>
<evidence type="ECO:0000256" key="2">
    <source>
        <dbReference type="ARBA" id="ARBA00022679"/>
    </source>
</evidence>
<dbReference type="InterPro" id="IPR016039">
    <property type="entry name" value="Thiolase-like"/>
</dbReference>
<gene>
    <name evidence="5" type="ORF">GCM10018785_11570</name>
</gene>
<dbReference type="InterPro" id="IPR000794">
    <property type="entry name" value="Beta-ketoacyl_synthase"/>
</dbReference>
<dbReference type="RefSeq" id="WP_190134730.1">
    <property type="nucleotide sequence ID" value="NZ_BNBT01000010.1"/>
</dbReference>
<accession>A0A918ZBU9</accession>
<dbReference type="PROSITE" id="PS52004">
    <property type="entry name" value="KS3_2"/>
    <property type="match status" value="1"/>
</dbReference>
<reference evidence="5" key="1">
    <citation type="journal article" date="2014" name="Int. J. Syst. Evol. Microbiol.">
        <title>Complete genome sequence of Corynebacterium casei LMG S-19264T (=DSM 44701T), isolated from a smear-ripened cheese.</title>
        <authorList>
            <consortium name="US DOE Joint Genome Institute (JGI-PGF)"/>
            <person name="Walter F."/>
            <person name="Albersmeier A."/>
            <person name="Kalinowski J."/>
            <person name="Ruckert C."/>
        </authorList>
    </citation>
    <scope>NUCLEOTIDE SEQUENCE</scope>
    <source>
        <strain evidence="5">JCM 4784</strain>
    </source>
</reference>
<dbReference type="GO" id="GO:0004315">
    <property type="term" value="F:3-oxoacyl-[acyl-carrier-protein] synthase activity"/>
    <property type="evidence" value="ECO:0007669"/>
    <property type="project" value="TreeGrafter"/>
</dbReference>
<dbReference type="Pfam" id="PF02801">
    <property type="entry name" value="Ketoacyl-synt_C"/>
    <property type="match status" value="1"/>
</dbReference>
<evidence type="ECO:0000313" key="6">
    <source>
        <dbReference type="Proteomes" id="UP000608024"/>
    </source>
</evidence>
<dbReference type="Pfam" id="PF00109">
    <property type="entry name" value="ketoacyl-synt"/>
    <property type="match status" value="1"/>
</dbReference>
<dbReference type="GO" id="GO:0006633">
    <property type="term" value="P:fatty acid biosynthetic process"/>
    <property type="evidence" value="ECO:0007669"/>
    <property type="project" value="TreeGrafter"/>
</dbReference>
<dbReference type="Proteomes" id="UP000608024">
    <property type="component" value="Unassembled WGS sequence"/>
</dbReference>
<dbReference type="PANTHER" id="PTHR11712:SF336">
    <property type="entry name" value="3-OXOACYL-[ACYL-CARRIER-PROTEIN] SYNTHASE, MITOCHONDRIAL"/>
    <property type="match status" value="1"/>
</dbReference>
<keyword evidence="2 3" id="KW-0808">Transferase</keyword>
<dbReference type="InterPro" id="IPR020841">
    <property type="entry name" value="PKS_Beta-ketoAc_synthase_dom"/>
</dbReference>
<dbReference type="FunFam" id="3.40.47.10:FF:000018">
    <property type="entry name" value="3-oxoacyl-[acyl-carrier-protein] synthase 2"/>
    <property type="match status" value="1"/>
</dbReference>
<comment type="caution">
    <text evidence="5">The sequence shown here is derived from an EMBL/GenBank/DDBJ whole genome shotgun (WGS) entry which is preliminary data.</text>
</comment>